<protein>
    <recommendedName>
        <fullName evidence="2">Disease resistance R13L4/SHOC-2-like LRR domain-containing protein</fullName>
    </recommendedName>
</protein>
<dbReference type="Gene3D" id="3.80.10.10">
    <property type="entry name" value="Ribonuclease Inhibitor"/>
    <property type="match status" value="1"/>
</dbReference>
<evidence type="ECO:0000313" key="3">
    <source>
        <dbReference type="EMBL" id="KAF2320556.1"/>
    </source>
</evidence>
<dbReference type="SUPFAM" id="SSF52058">
    <property type="entry name" value="L domain-like"/>
    <property type="match status" value="1"/>
</dbReference>
<dbReference type="Pfam" id="PF23598">
    <property type="entry name" value="LRR_14"/>
    <property type="match status" value="1"/>
</dbReference>
<gene>
    <name evidence="3" type="ORF">GH714_028249</name>
</gene>
<dbReference type="PANTHER" id="PTHR23155">
    <property type="entry name" value="DISEASE RESISTANCE PROTEIN RP"/>
    <property type="match status" value="1"/>
</dbReference>
<proteinExistence type="predicted"/>
<reference evidence="3 4" key="1">
    <citation type="journal article" date="2020" name="Mol. Plant">
        <title>The Chromosome-Based Rubber Tree Genome Provides New Insights into Spurge Genome Evolution and Rubber Biosynthesis.</title>
        <authorList>
            <person name="Liu J."/>
            <person name="Shi C."/>
            <person name="Shi C.C."/>
            <person name="Li W."/>
            <person name="Zhang Q.J."/>
            <person name="Zhang Y."/>
            <person name="Li K."/>
            <person name="Lu H.F."/>
            <person name="Shi C."/>
            <person name="Zhu S.T."/>
            <person name="Xiao Z.Y."/>
            <person name="Nan H."/>
            <person name="Yue Y."/>
            <person name="Zhu X.G."/>
            <person name="Wu Y."/>
            <person name="Hong X.N."/>
            <person name="Fan G.Y."/>
            <person name="Tong Y."/>
            <person name="Zhang D."/>
            <person name="Mao C.L."/>
            <person name="Liu Y.L."/>
            <person name="Hao S.J."/>
            <person name="Liu W.Q."/>
            <person name="Lv M.Q."/>
            <person name="Zhang H.B."/>
            <person name="Liu Y."/>
            <person name="Hu-Tang G.R."/>
            <person name="Wang J.P."/>
            <person name="Wang J.H."/>
            <person name="Sun Y.H."/>
            <person name="Ni S.B."/>
            <person name="Chen W.B."/>
            <person name="Zhang X.C."/>
            <person name="Jiao Y.N."/>
            <person name="Eichler E.E."/>
            <person name="Li G.H."/>
            <person name="Liu X."/>
            <person name="Gao L.Z."/>
        </authorList>
    </citation>
    <scope>NUCLEOTIDE SEQUENCE [LARGE SCALE GENOMIC DNA]</scope>
    <source>
        <strain evidence="4">cv. GT1</strain>
        <tissue evidence="3">Leaf</tissue>
    </source>
</reference>
<dbReference type="InterPro" id="IPR055414">
    <property type="entry name" value="LRR_R13L4/SHOC2-like"/>
</dbReference>
<feature type="domain" description="Disease resistance R13L4/SHOC-2-like LRR" evidence="2">
    <location>
        <begin position="206"/>
        <end position="385"/>
    </location>
</feature>
<keyword evidence="4" id="KW-1185">Reference proteome</keyword>
<dbReference type="EMBL" id="JAAGAX010000003">
    <property type="protein sequence ID" value="KAF2320556.1"/>
    <property type="molecule type" value="Genomic_DNA"/>
</dbReference>
<keyword evidence="1" id="KW-0677">Repeat</keyword>
<accession>A0A6A6N7L3</accession>
<dbReference type="InterPro" id="IPR032675">
    <property type="entry name" value="LRR_dom_sf"/>
</dbReference>
<evidence type="ECO:0000256" key="1">
    <source>
        <dbReference type="ARBA" id="ARBA00022737"/>
    </source>
</evidence>
<name>A0A6A6N7L3_HEVBR</name>
<evidence type="ECO:0000313" key="4">
    <source>
        <dbReference type="Proteomes" id="UP000467840"/>
    </source>
</evidence>
<dbReference type="InterPro" id="IPR044974">
    <property type="entry name" value="Disease_R_plants"/>
</dbReference>
<dbReference type="GO" id="GO:0098542">
    <property type="term" value="P:defense response to other organism"/>
    <property type="evidence" value="ECO:0007669"/>
    <property type="project" value="TreeGrafter"/>
</dbReference>
<organism evidence="3 4">
    <name type="scientific">Hevea brasiliensis</name>
    <name type="common">Para rubber tree</name>
    <name type="synonym">Siphonia brasiliensis</name>
    <dbReference type="NCBI Taxonomy" id="3981"/>
    <lineage>
        <taxon>Eukaryota</taxon>
        <taxon>Viridiplantae</taxon>
        <taxon>Streptophyta</taxon>
        <taxon>Embryophyta</taxon>
        <taxon>Tracheophyta</taxon>
        <taxon>Spermatophyta</taxon>
        <taxon>Magnoliopsida</taxon>
        <taxon>eudicotyledons</taxon>
        <taxon>Gunneridae</taxon>
        <taxon>Pentapetalae</taxon>
        <taxon>rosids</taxon>
        <taxon>fabids</taxon>
        <taxon>Malpighiales</taxon>
        <taxon>Euphorbiaceae</taxon>
        <taxon>Crotonoideae</taxon>
        <taxon>Micrandreae</taxon>
        <taxon>Hevea</taxon>
    </lineage>
</organism>
<comment type="caution">
    <text evidence="3">The sequence shown here is derived from an EMBL/GenBank/DDBJ whole genome shotgun (WGS) entry which is preliminary data.</text>
</comment>
<dbReference type="PANTHER" id="PTHR23155:SF1136">
    <property type="entry name" value="DISEASE RESISTANCE PROTEIN RPM1"/>
    <property type="match status" value="1"/>
</dbReference>
<sequence length="389" mass="43331">MPLFSFNRNSDGDLIGKWYFGEMPTGKALSDAPIPTIIQQDEGQTSSLAAAKSIYENLPHHLKSCFDYIYILPRRFGLDKGKVVRLLLAQGLIPEKPGEIMEDAAANIIQELIGLGMLQEEYYFFSLILLSISEFHKKSCLIEVEDHDFVAKVANLPIHASIGNDGKDLPPNFNTLPIRSLFARALTSASWPSCEFSQVYLQGVCALQYMLVLDLCGEIDYLPDEVGDLVHLTYLGLRFTRIKKLPHTIGNLQKLQTLEVGFANLHQLPIEILNITQLRHLLLNNYPSYAGTRVPRGIGTLVNLHTCAGVHVDAGFASELSTLTHLRNLDVRNACEDHASELFAAIFKLENLVSLSLTSENPYLGTPLPELESFSPPPHLQELVYVVTY</sequence>
<evidence type="ECO:0000259" key="2">
    <source>
        <dbReference type="Pfam" id="PF23598"/>
    </source>
</evidence>
<dbReference type="Proteomes" id="UP000467840">
    <property type="component" value="Chromosome 10"/>
</dbReference>
<dbReference type="AlphaFoldDB" id="A0A6A6N7L3"/>